<proteinExistence type="predicted"/>
<protein>
    <submittedName>
        <fullName evidence="1">Uncharacterized protein</fullName>
    </submittedName>
</protein>
<sequence length="92" mass="9394">MAWEASQGRLKSFVLMDQGDDDSTWAGGIVDQFDFQGDSDIKKSDGGVQGDDAADFAAGPAATATTETVAAESPAAVAAEPAEQLLPETTTA</sequence>
<dbReference type="EMBL" id="CAJNNV010001327">
    <property type="protein sequence ID" value="CAE8584791.1"/>
    <property type="molecule type" value="Genomic_DNA"/>
</dbReference>
<comment type="caution">
    <text evidence="1">The sequence shown here is derived from an EMBL/GenBank/DDBJ whole genome shotgun (WGS) entry which is preliminary data.</text>
</comment>
<accession>A0A813D894</accession>
<gene>
    <name evidence="1" type="ORF">PGLA1383_LOCUS3716</name>
</gene>
<keyword evidence="2" id="KW-1185">Reference proteome</keyword>
<evidence type="ECO:0000313" key="1">
    <source>
        <dbReference type="EMBL" id="CAE8584791.1"/>
    </source>
</evidence>
<name>A0A813D894_POLGL</name>
<dbReference type="Proteomes" id="UP000654075">
    <property type="component" value="Unassembled WGS sequence"/>
</dbReference>
<dbReference type="OrthoDB" id="47375at2759"/>
<evidence type="ECO:0000313" key="2">
    <source>
        <dbReference type="Proteomes" id="UP000654075"/>
    </source>
</evidence>
<organism evidence="1 2">
    <name type="scientific">Polarella glacialis</name>
    <name type="common">Dinoflagellate</name>
    <dbReference type="NCBI Taxonomy" id="89957"/>
    <lineage>
        <taxon>Eukaryota</taxon>
        <taxon>Sar</taxon>
        <taxon>Alveolata</taxon>
        <taxon>Dinophyceae</taxon>
        <taxon>Suessiales</taxon>
        <taxon>Suessiaceae</taxon>
        <taxon>Polarella</taxon>
    </lineage>
</organism>
<dbReference type="AlphaFoldDB" id="A0A813D894"/>
<reference evidence="1" key="1">
    <citation type="submission" date="2021-02" db="EMBL/GenBank/DDBJ databases">
        <authorList>
            <person name="Dougan E. K."/>
            <person name="Rhodes N."/>
            <person name="Thang M."/>
            <person name="Chan C."/>
        </authorList>
    </citation>
    <scope>NUCLEOTIDE SEQUENCE</scope>
</reference>